<organism evidence="5 6">
    <name type="scientific">Amborella trichopoda</name>
    <dbReference type="NCBI Taxonomy" id="13333"/>
    <lineage>
        <taxon>Eukaryota</taxon>
        <taxon>Viridiplantae</taxon>
        <taxon>Streptophyta</taxon>
        <taxon>Embryophyta</taxon>
        <taxon>Tracheophyta</taxon>
        <taxon>Spermatophyta</taxon>
        <taxon>Magnoliopsida</taxon>
        <taxon>Amborellales</taxon>
        <taxon>Amborellaceae</taxon>
        <taxon>Amborella</taxon>
    </lineage>
</organism>
<dbReference type="GO" id="GO:0000398">
    <property type="term" value="P:mRNA splicing, via spliceosome"/>
    <property type="evidence" value="ECO:0007669"/>
    <property type="project" value="InterPro"/>
</dbReference>
<keyword evidence="2" id="KW-0507">mRNA processing</keyword>
<evidence type="ECO:0000256" key="1">
    <source>
        <dbReference type="ARBA" id="ARBA00006644"/>
    </source>
</evidence>
<protein>
    <submittedName>
        <fullName evidence="5">Uncharacterized protein</fullName>
    </submittedName>
</protein>
<sequence>MTTFARPTWAPAKGGREQGGTRIFGPSQKYSSRDIASHTTLKPRCVSEILMFEISILKILIFVVIKQVCIPLLQVEILSHICCLSTLLASGELLHLCCI</sequence>
<accession>U5D7R6</accession>
<keyword evidence="3" id="KW-0508">mRNA splicing</keyword>
<evidence type="ECO:0000313" key="5">
    <source>
        <dbReference type="EMBL" id="ERN17462.1"/>
    </source>
</evidence>
<dbReference type="GO" id="GO:0005681">
    <property type="term" value="C:spliceosomal complex"/>
    <property type="evidence" value="ECO:0007669"/>
    <property type="project" value="InterPro"/>
</dbReference>
<gene>
    <name evidence="5" type="ORF">AMTR_s00059p00023330</name>
</gene>
<reference evidence="6" key="1">
    <citation type="journal article" date="2013" name="Science">
        <title>The Amborella genome and the evolution of flowering plants.</title>
        <authorList>
            <consortium name="Amborella Genome Project"/>
        </authorList>
    </citation>
    <scope>NUCLEOTIDE SEQUENCE [LARGE SCALE GENOMIC DNA]</scope>
</reference>
<dbReference type="Gramene" id="ERN17462">
    <property type="protein sequence ID" value="ERN17462"/>
    <property type="gene ID" value="AMTR_s00059p00023330"/>
</dbReference>
<evidence type="ECO:0000256" key="4">
    <source>
        <dbReference type="SAM" id="MobiDB-lite"/>
    </source>
</evidence>
<dbReference type="Proteomes" id="UP000017836">
    <property type="component" value="Unassembled WGS sequence"/>
</dbReference>
<dbReference type="eggNOG" id="KOG3228">
    <property type="taxonomic scope" value="Eukaryota"/>
</dbReference>
<dbReference type="STRING" id="13333.U5D7R6"/>
<proteinExistence type="inferred from homology"/>
<dbReference type="Pfam" id="PF04889">
    <property type="entry name" value="Cwf_Cwc_15"/>
    <property type="match status" value="1"/>
</dbReference>
<dbReference type="PANTHER" id="PTHR12718:SF2">
    <property type="entry name" value="SPLICEOSOME-ASSOCIATED PROTEIN CWC15 HOMOLOG"/>
    <property type="match status" value="1"/>
</dbReference>
<keyword evidence="6" id="KW-1185">Reference proteome</keyword>
<evidence type="ECO:0000256" key="3">
    <source>
        <dbReference type="ARBA" id="ARBA00023187"/>
    </source>
</evidence>
<dbReference type="AlphaFoldDB" id="U5D7R6"/>
<comment type="similarity">
    <text evidence="1">Belongs to the CWC15 family.</text>
</comment>
<name>U5D7R6_AMBTC</name>
<dbReference type="PANTHER" id="PTHR12718">
    <property type="entry name" value="CELL CYCLE CONTROL PROTEIN CWF15"/>
    <property type="match status" value="1"/>
</dbReference>
<evidence type="ECO:0000313" key="6">
    <source>
        <dbReference type="Proteomes" id="UP000017836"/>
    </source>
</evidence>
<dbReference type="EMBL" id="KI392312">
    <property type="protein sequence ID" value="ERN17462.1"/>
    <property type="molecule type" value="Genomic_DNA"/>
</dbReference>
<feature type="region of interest" description="Disordered" evidence="4">
    <location>
        <begin position="1"/>
        <end position="20"/>
    </location>
</feature>
<dbReference type="InterPro" id="IPR006973">
    <property type="entry name" value="Cwf_Cwc_15"/>
</dbReference>
<evidence type="ECO:0000256" key="2">
    <source>
        <dbReference type="ARBA" id="ARBA00022664"/>
    </source>
</evidence>
<dbReference type="HOGENOM" id="CLU_2323562_0_0_1"/>